<dbReference type="Gene3D" id="1.10.287.70">
    <property type="match status" value="1"/>
</dbReference>
<feature type="domain" description="Ion transport" evidence="6">
    <location>
        <begin position="198"/>
        <end position="435"/>
    </location>
</feature>
<evidence type="ECO:0000256" key="2">
    <source>
        <dbReference type="ARBA" id="ARBA00022692"/>
    </source>
</evidence>
<keyword evidence="8" id="KW-1185">Reference proteome</keyword>
<comment type="subcellular location">
    <subcellularLocation>
        <location evidence="1">Membrane</location>
        <topology evidence="1">Multi-pass membrane protein</topology>
    </subcellularLocation>
</comment>
<proteinExistence type="predicted"/>
<dbReference type="GO" id="GO:0005249">
    <property type="term" value="F:voltage-gated potassium channel activity"/>
    <property type="evidence" value="ECO:0007669"/>
    <property type="project" value="TreeGrafter"/>
</dbReference>
<dbReference type="SUPFAM" id="SSF51206">
    <property type="entry name" value="cAMP-binding domain-like"/>
    <property type="match status" value="1"/>
</dbReference>
<accession>A0A812ZCV6</accession>
<dbReference type="PANTHER" id="PTHR45689">
    <property type="entry name" value="I[[H]] CHANNEL, ISOFORM E"/>
    <property type="match status" value="1"/>
</dbReference>
<keyword evidence="2 5" id="KW-0812">Transmembrane</keyword>
<gene>
    <name evidence="7" type="primary">HCN4</name>
    <name evidence="7" type="ORF">SNEC2469_LOCUS24513</name>
</gene>
<comment type="caution">
    <text evidence="7">The sequence shown here is derived from an EMBL/GenBank/DDBJ whole genome shotgun (WGS) entry which is preliminary data.</text>
</comment>
<dbReference type="SUPFAM" id="SSF81324">
    <property type="entry name" value="Voltage-gated potassium channels"/>
    <property type="match status" value="1"/>
</dbReference>
<evidence type="ECO:0000256" key="3">
    <source>
        <dbReference type="ARBA" id="ARBA00022989"/>
    </source>
</evidence>
<keyword evidence="3 5" id="KW-1133">Transmembrane helix</keyword>
<organism evidence="7 8">
    <name type="scientific">Symbiodinium necroappetens</name>
    <dbReference type="NCBI Taxonomy" id="1628268"/>
    <lineage>
        <taxon>Eukaryota</taxon>
        <taxon>Sar</taxon>
        <taxon>Alveolata</taxon>
        <taxon>Dinophyceae</taxon>
        <taxon>Suessiales</taxon>
        <taxon>Symbiodiniaceae</taxon>
        <taxon>Symbiodinium</taxon>
    </lineage>
</organism>
<evidence type="ECO:0000313" key="7">
    <source>
        <dbReference type="EMBL" id="CAE7823110.1"/>
    </source>
</evidence>
<evidence type="ECO:0000256" key="4">
    <source>
        <dbReference type="ARBA" id="ARBA00023136"/>
    </source>
</evidence>
<dbReference type="OrthoDB" id="421226at2759"/>
<keyword evidence="4 5" id="KW-0472">Membrane</keyword>
<dbReference type="InterPro" id="IPR005821">
    <property type="entry name" value="Ion_trans_dom"/>
</dbReference>
<dbReference type="Pfam" id="PF00520">
    <property type="entry name" value="Ion_trans"/>
    <property type="match status" value="1"/>
</dbReference>
<evidence type="ECO:0000259" key="6">
    <source>
        <dbReference type="Pfam" id="PF00520"/>
    </source>
</evidence>
<name>A0A812ZCV6_9DINO</name>
<evidence type="ECO:0000256" key="1">
    <source>
        <dbReference type="ARBA" id="ARBA00004141"/>
    </source>
</evidence>
<evidence type="ECO:0000313" key="8">
    <source>
        <dbReference type="Proteomes" id="UP000601435"/>
    </source>
</evidence>
<reference evidence="7" key="1">
    <citation type="submission" date="2021-02" db="EMBL/GenBank/DDBJ databases">
        <authorList>
            <person name="Dougan E. K."/>
            <person name="Rhodes N."/>
            <person name="Thang M."/>
            <person name="Chan C."/>
        </authorList>
    </citation>
    <scope>NUCLEOTIDE SEQUENCE</scope>
</reference>
<dbReference type="GO" id="GO:0003254">
    <property type="term" value="P:regulation of membrane depolarization"/>
    <property type="evidence" value="ECO:0007669"/>
    <property type="project" value="TreeGrafter"/>
</dbReference>
<sequence length="714" mass="80550">MESYSLSGPLKATFWELHRQLGECYASDLAIAEGRQPDKKPSEAGTALQTLQFKFGEHLQTPVANERRLSNNSIISVDPHAARSERHIALDPTRSEKLSAKDRIEIVRGRRKQTMKTLGKVQGVDAKDDGSNTDINLKPHECWNANKLQKKPGGNRRLSQDCGATRDMLPLPTQPTKESLKADGPRKYMFHPAGSFRTIWNMMTAITVLYDLIVIPLYAFDLPQTAALTVFGWTIMIFWNVDLVISFRTGFYDEGALVMTPLRVAVHYCRTWLLFDLALISLDWVLAFMDMSDSGEGQQWSRTLRMLRFLRLIRMLRWIKLRQANEALQDLLHSQVMSLYYGLASSIAHLMVLNHLIACAWFGVHHLSSDNWVAASNMEDSEIIHQYLVCLNWAFAQLGVGSSNAKPINSLEFAFCILIAFRSLITSSTLISTVSNLMAGLSKIKEDETNEFRLLRAYLAANDIQQQLTQKVTQFLQFQYALRQEARSADMQVPLLELLSQQLQGELQFARFQKALCKLRFIEDLIDDPDLQTMQVLHRLAMTALSNTIVAAKDVIFLCGSQAVAACLKLSGSLTYFHEDGTKTIDSSTWVAEVCLWTPWIFMGDLVADDVTRMALLDAASFGEILSQNWQTHYAAHRYAKDFLETLKKQDSWLDVMERDDASDGSFDDGSKTTAPVAKKKHCCAAFFGGRKRARELRGSSSFPSHLAELFALT</sequence>
<dbReference type="GO" id="GO:0098855">
    <property type="term" value="C:HCN channel complex"/>
    <property type="evidence" value="ECO:0007669"/>
    <property type="project" value="TreeGrafter"/>
</dbReference>
<dbReference type="EMBL" id="CAJNJA010047252">
    <property type="protein sequence ID" value="CAE7823110.1"/>
    <property type="molecule type" value="Genomic_DNA"/>
</dbReference>
<dbReference type="Proteomes" id="UP000601435">
    <property type="component" value="Unassembled WGS sequence"/>
</dbReference>
<feature type="transmembrane region" description="Helical" evidence="5">
    <location>
        <begin position="226"/>
        <end position="247"/>
    </location>
</feature>
<dbReference type="PANTHER" id="PTHR45689:SF5">
    <property type="entry name" value="I[[H]] CHANNEL, ISOFORM E"/>
    <property type="match status" value="1"/>
</dbReference>
<dbReference type="InterPro" id="IPR018490">
    <property type="entry name" value="cNMP-bd_dom_sf"/>
</dbReference>
<dbReference type="GO" id="GO:0035725">
    <property type="term" value="P:sodium ion transmembrane transport"/>
    <property type="evidence" value="ECO:0007669"/>
    <property type="project" value="TreeGrafter"/>
</dbReference>
<feature type="transmembrane region" description="Helical" evidence="5">
    <location>
        <begin position="199"/>
        <end position="220"/>
    </location>
</feature>
<dbReference type="InterPro" id="IPR051413">
    <property type="entry name" value="K/Na_HCN_channel"/>
</dbReference>
<evidence type="ECO:0000256" key="5">
    <source>
        <dbReference type="SAM" id="Phobius"/>
    </source>
</evidence>
<protein>
    <submittedName>
        <fullName evidence="7">HCN4 protein</fullName>
    </submittedName>
</protein>
<dbReference type="AlphaFoldDB" id="A0A812ZCV6"/>